<dbReference type="EMBL" id="CP141615">
    <property type="protein sequence ID" value="WRP16300.1"/>
    <property type="molecule type" value="Genomic_DNA"/>
</dbReference>
<dbReference type="Pfam" id="PF18765">
    <property type="entry name" value="Polbeta"/>
    <property type="match status" value="1"/>
</dbReference>
<dbReference type="InterPro" id="IPR041633">
    <property type="entry name" value="Polbeta"/>
</dbReference>
<dbReference type="CDD" id="cd05403">
    <property type="entry name" value="NT_KNTase_like"/>
    <property type="match status" value="1"/>
</dbReference>
<accession>A0ABZ1BTZ7</accession>
<sequence length="127" mass="14235">MPKLARDLTSEEIARYRATALERERDKARRAEQRHRRAWDLARRAAQLLRTKYRAARVVAFGSLVEEGRFGLGSDVDIAVWGLPGTAYFRAVAEVAEMDPEIPIDLVDGESCSGGLLRSIEKHGVEL</sequence>
<evidence type="ECO:0000313" key="3">
    <source>
        <dbReference type="Proteomes" id="UP001332192"/>
    </source>
</evidence>
<dbReference type="InterPro" id="IPR024700">
    <property type="entry name" value="UCP020217"/>
</dbReference>
<dbReference type="Proteomes" id="UP001332192">
    <property type="component" value="Chromosome"/>
</dbReference>
<dbReference type="InterPro" id="IPR043519">
    <property type="entry name" value="NT_sf"/>
</dbReference>
<gene>
    <name evidence="2" type="ORF">U7230_09320</name>
</gene>
<dbReference type="Gene3D" id="3.30.460.10">
    <property type="entry name" value="Beta Polymerase, domain 2"/>
    <property type="match status" value="1"/>
</dbReference>
<dbReference type="PIRSF" id="PIRSF020217">
    <property type="entry name" value="UCP020217"/>
    <property type="match status" value="1"/>
</dbReference>
<organism evidence="2 3">
    <name type="scientific">Carboxydichorda subterranea</name>
    <dbReference type="NCBI Taxonomy" id="3109565"/>
    <lineage>
        <taxon>Bacteria</taxon>
        <taxon>Bacillati</taxon>
        <taxon>Bacillota</taxon>
        <taxon>Limnochordia</taxon>
        <taxon>Limnochordales</taxon>
        <taxon>Geochordaceae</taxon>
        <taxon>Carboxydichorda</taxon>
    </lineage>
</organism>
<feature type="domain" description="Polymerase beta nucleotidyltransferase" evidence="1">
    <location>
        <begin position="48"/>
        <end position="126"/>
    </location>
</feature>
<evidence type="ECO:0000259" key="1">
    <source>
        <dbReference type="Pfam" id="PF18765"/>
    </source>
</evidence>
<dbReference type="RefSeq" id="WP_324715572.1">
    <property type="nucleotide sequence ID" value="NZ_CP141615.1"/>
</dbReference>
<protein>
    <submittedName>
        <fullName evidence="2">Nucleotidyltransferase domain-containing protein</fullName>
    </submittedName>
</protein>
<proteinExistence type="predicted"/>
<reference evidence="2 3" key="1">
    <citation type="journal article" date="2024" name="Front. Microbiol.">
        <title>Novel thermophilic genera Geochorda gen. nov. and Carboxydochorda gen. nov. from the deep terrestrial subsurface reveal the ecophysiological diversity in the class Limnochordia.</title>
        <authorList>
            <person name="Karnachuk O.V."/>
            <person name="Lukina A.P."/>
            <person name="Avakyan M.R."/>
            <person name="Kadnikov V.V."/>
            <person name="Begmatov S."/>
            <person name="Beletsky A.V."/>
            <person name="Vlasova K.G."/>
            <person name="Novikov A.A."/>
            <person name="Shcherbakova V.A."/>
            <person name="Mardanov A.V."/>
            <person name="Ravin N.V."/>
        </authorList>
    </citation>
    <scope>NUCLEOTIDE SEQUENCE [LARGE SCALE GENOMIC DNA]</scope>
    <source>
        <strain evidence="2 3">L945</strain>
    </source>
</reference>
<dbReference type="SUPFAM" id="SSF81301">
    <property type="entry name" value="Nucleotidyltransferase"/>
    <property type="match status" value="1"/>
</dbReference>
<keyword evidence="3" id="KW-1185">Reference proteome</keyword>
<name>A0ABZ1BTZ7_9FIRM</name>
<evidence type="ECO:0000313" key="2">
    <source>
        <dbReference type="EMBL" id="WRP16300.1"/>
    </source>
</evidence>